<keyword evidence="3" id="KW-1185">Reference proteome</keyword>
<sequence length="102" mass="12155">MARLCLAHSTLARLCLAHSTLARLCLVHSTLLDYGYVGFVWHVWISWFAWHVVSGELTKLRAYGFQFWFQLKRKLSQEREKPYLQKVKINYLMKMKKIPILQ</sequence>
<evidence type="ECO:0008006" key="4">
    <source>
        <dbReference type="Google" id="ProtNLM"/>
    </source>
</evidence>
<keyword evidence="1" id="KW-0732">Signal</keyword>
<evidence type="ECO:0000313" key="3">
    <source>
        <dbReference type="Proteomes" id="UP000235145"/>
    </source>
</evidence>
<reference evidence="2 3" key="1">
    <citation type="journal article" date="2017" name="Nat. Commun.">
        <title>Genome assembly with in vitro proximity ligation data and whole-genome triplication in lettuce.</title>
        <authorList>
            <person name="Reyes-Chin-Wo S."/>
            <person name="Wang Z."/>
            <person name="Yang X."/>
            <person name="Kozik A."/>
            <person name="Arikit S."/>
            <person name="Song C."/>
            <person name="Xia L."/>
            <person name="Froenicke L."/>
            <person name="Lavelle D.O."/>
            <person name="Truco M.J."/>
            <person name="Xia R."/>
            <person name="Zhu S."/>
            <person name="Xu C."/>
            <person name="Xu H."/>
            <person name="Xu X."/>
            <person name="Cox K."/>
            <person name="Korf I."/>
            <person name="Meyers B.C."/>
            <person name="Michelmore R.W."/>
        </authorList>
    </citation>
    <scope>NUCLEOTIDE SEQUENCE [LARGE SCALE GENOMIC DNA]</scope>
    <source>
        <strain evidence="3">cv. Salinas</strain>
        <tissue evidence="2">Seedlings</tissue>
    </source>
</reference>
<comment type="caution">
    <text evidence="2">The sequence shown here is derived from an EMBL/GenBank/DDBJ whole genome shotgun (WGS) entry which is preliminary data.</text>
</comment>
<feature type="chain" id="PRO_5040236676" description="Secreted protein" evidence="1">
    <location>
        <begin position="18"/>
        <end position="102"/>
    </location>
</feature>
<dbReference type="EMBL" id="NBSK02000002">
    <property type="protein sequence ID" value="KAJ0220274.1"/>
    <property type="molecule type" value="Genomic_DNA"/>
</dbReference>
<proteinExistence type="predicted"/>
<accession>A0A9R1WAQ3</accession>
<organism evidence="2 3">
    <name type="scientific">Lactuca sativa</name>
    <name type="common">Garden lettuce</name>
    <dbReference type="NCBI Taxonomy" id="4236"/>
    <lineage>
        <taxon>Eukaryota</taxon>
        <taxon>Viridiplantae</taxon>
        <taxon>Streptophyta</taxon>
        <taxon>Embryophyta</taxon>
        <taxon>Tracheophyta</taxon>
        <taxon>Spermatophyta</taxon>
        <taxon>Magnoliopsida</taxon>
        <taxon>eudicotyledons</taxon>
        <taxon>Gunneridae</taxon>
        <taxon>Pentapetalae</taxon>
        <taxon>asterids</taxon>
        <taxon>campanulids</taxon>
        <taxon>Asterales</taxon>
        <taxon>Asteraceae</taxon>
        <taxon>Cichorioideae</taxon>
        <taxon>Cichorieae</taxon>
        <taxon>Lactucinae</taxon>
        <taxon>Lactuca</taxon>
    </lineage>
</organism>
<protein>
    <recommendedName>
        <fullName evidence="4">Secreted protein</fullName>
    </recommendedName>
</protein>
<dbReference type="AlphaFoldDB" id="A0A9R1WAQ3"/>
<evidence type="ECO:0000256" key="1">
    <source>
        <dbReference type="SAM" id="SignalP"/>
    </source>
</evidence>
<evidence type="ECO:0000313" key="2">
    <source>
        <dbReference type="EMBL" id="KAJ0220274.1"/>
    </source>
</evidence>
<dbReference type="Proteomes" id="UP000235145">
    <property type="component" value="Unassembled WGS sequence"/>
</dbReference>
<feature type="signal peptide" evidence="1">
    <location>
        <begin position="1"/>
        <end position="17"/>
    </location>
</feature>
<gene>
    <name evidence="2" type="ORF">LSAT_V11C200084190</name>
</gene>
<name>A0A9R1WAQ3_LACSA</name>